<dbReference type="Proteomes" id="UP001597294">
    <property type="component" value="Unassembled WGS sequence"/>
</dbReference>
<dbReference type="InterPro" id="IPR036812">
    <property type="entry name" value="NAD(P)_OxRdtase_dom_sf"/>
</dbReference>
<dbReference type="RefSeq" id="WP_380250659.1">
    <property type="nucleotide sequence ID" value="NZ_JBHUII010000004.1"/>
</dbReference>
<dbReference type="Gene3D" id="3.20.20.100">
    <property type="entry name" value="NADP-dependent oxidoreductase domain"/>
    <property type="match status" value="1"/>
</dbReference>
<dbReference type="PANTHER" id="PTHR43312:SF1">
    <property type="entry name" value="NADP-DEPENDENT OXIDOREDUCTASE DOMAIN-CONTAINING PROTEIN"/>
    <property type="match status" value="1"/>
</dbReference>
<dbReference type="InterPro" id="IPR053135">
    <property type="entry name" value="AKR2_Oxidoreductase"/>
</dbReference>
<evidence type="ECO:0000259" key="1">
    <source>
        <dbReference type="Pfam" id="PF00248"/>
    </source>
</evidence>
<accession>A0ABW5BI24</accession>
<gene>
    <name evidence="2" type="ORF">ACFSKO_09005</name>
</gene>
<dbReference type="InterPro" id="IPR023210">
    <property type="entry name" value="NADP_OxRdtase_dom"/>
</dbReference>
<dbReference type="Pfam" id="PF00248">
    <property type="entry name" value="Aldo_ket_red"/>
    <property type="match status" value="1"/>
</dbReference>
<dbReference type="CDD" id="cd19095">
    <property type="entry name" value="AKR_PA4992-like"/>
    <property type="match status" value="1"/>
</dbReference>
<sequence length="249" mass="27217">MKSLNLGLGLLSIGRQWGAANTEPPSKRQAFELLEQAYALGIRFFDTAPAYGTSEEIFGEFLKAHGGLDDITVATKFGEHWCDDSKSTTVDHSFERLKASLDQSMDLLGKIDILQVHKATDSVLKSQDISEALAYAKTLGIHRFGASISDMKGATTACSSGKYDFLQFPFNFENDALKDLLELLNETNIKPIINRPLNMGHMIKNNASPHDEITKAFGFIKNTISSGIVLTGTSKVAHLKTNIACFKAA</sequence>
<protein>
    <submittedName>
        <fullName evidence="2">Aldo/keto reductase</fullName>
    </submittedName>
</protein>
<comment type="caution">
    <text evidence="2">The sequence shown here is derived from an EMBL/GenBank/DDBJ whole genome shotgun (WGS) entry which is preliminary data.</text>
</comment>
<evidence type="ECO:0000313" key="3">
    <source>
        <dbReference type="Proteomes" id="UP001597294"/>
    </source>
</evidence>
<reference evidence="3" key="1">
    <citation type="journal article" date="2019" name="Int. J. Syst. Evol. Microbiol.">
        <title>The Global Catalogue of Microorganisms (GCM) 10K type strain sequencing project: providing services to taxonomists for standard genome sequencing and annotation.</title>
        <authorList>
            <consortium name="The Broad Institute Genomics Platform"/>
            <consortium name="The Broad Institute Genome Sequencing Center for Infectious Disease"/>
            <person name="Wu L."/>
            <person name="Ma J."/>
        </authorList>
    </citation>
    <scope>NUCLEOTIDE SEQUENCE [LARGE SCALE GENOMIC DNA]</scope>
    <source>
        <strain evidence="3">CGMCC 4.7192</strain>
    </source>
</reference>
<organism evidence="2 3">
    <name type="scientific">Kiloniella antarctica</name>
    <dbReference type="NCBI Taxonomy" id="1550907"/>
    <lineage>
        <taxon>Bacteria</taxon>
        <taxon>Pseudomonadati</taxon>
        <taxon>Pseudomonadota</taxon>
        <taxon>Alphaproteobacteria</taxon>
        <taxon>Rhodospirillales</taxon>
        <taxon>Kiloniellaceae</taxon>
        <taxon>Kiloniella</taxon>
    </lineage>
</organism>
<dbReference type="EMBL" id="JBHUII010000004">
    <property type="protein sequence ID" value="MFD2205748.1"/>
    <property type="molecule type" value="Genomic_DNA"/>
</dbReference>
<keyword evidence="3" id="KW-1185">Reference proteome</keyword>
<evidence type="ECO:0000313" key="2">
    <source>
        <dbReference type="EMBL" id="MFD2205748.1"/>
    </source>
</evidence>
<dbReference type="SUPFAM" id="SSF51430">
    <property type="entry name" value="NAD(P)-linked oxidoreductase"/>
    <property type="match status" value="1"/>
</dbReference>
<name>A0ABW5BI24_9PROT</name>
<proteinExistence type="predicted"/>
<feature type="domain" description="NADP-dependent oxidoreductase" evidence="1">
    <location>
        <begin position="6"/>
        <end position="210"/>
    </location>
</feature>
<dbReference type="PANTHER" id="PTHR43312">
    <property type="entry name" value="D-THREO-ALDOSE 1-DEHYDROGENASE"/>
    <property type="match status" value="1"/>
</dbReference>